<evidence type="ECO:0000256" key="9">
    <source>
        <dbReference type="ARBA" id="ARBA00022932"/>
    </source>
</evidence>
<keyword evidence="8" id="KW-0235">DNA replication</keyword>
<dbReference type="InterPro" id="IPR011708">
    <property type="entry name" value="DNA_pol3_alpha_NTPase_dom"/>
</dbReference>
<keyword evidence="15" id="KW-1185">Reference proteome</keyword>
<dbReference type="Pfam" id="PF07733">
    <property type="entry name" value="DNA_pol3_alpha"/>
    <property type="match status" value="1"/>
</dbReference>
<dbReference type="SMART" id="SM00481">
    <property type="entry name" value="POLIIIAc"/>
    <property type="match status" value="1"/>
</dbReference>
<name>A0A848EGE4_9PROT</name>
<dbReference type="NCBIfam" id="TIGR00594">
    <property type="entry name" value="polc"/>
    <property type="match status" value="1"/>
</dbReference>
<comment type="catalytic activity">
    <reaction evidence="12">
        <text>DNA(n) + a 2'-deoxyribonucleoside 5'-triphosphate = DNA(n+1) + diphosphate</text>
        <dbReference type="Rhea" id="RHEA:22508"/>
        <dbReference type="Rhea" id="RHEA-COMP:17339"/>
        <dbReference type="Rhea" id="RHEA-COMP:17340"/>
        <dbReference type="ChEBI" id="CHEBI:33019"/>
        <dbReference type="ChEBI" id="CHEBI:61560"/>
        <dbReference type="ChEBI" id="CHEBI:173112"/>
        <dbReference type="EC" id="2.7.7.7"/>
    </reaction>
</comment>
<keyword evidence="6 14" id="KW-0808">Transferase</keyword>
<dbReference type="Gene3D" id="1.10.150.870">
    <property type="match status" value="1"/>
</dbReference>
<dbReference type="RefSeq" id="WP_170054658.1">
    <property type="nucleotide sequence ID" value="NZ_JABBKX010000004.1"/>
</dbReference>
<comment type="similarity">
    <text evidence="2">Belongs to the DNA polymerase type-C family. DnaE subfamily.</text>
</comment>
<dbReference type="Pfam" id="PF17657">
    <property type="entry name" value="DNA_pol3_finger"/>
    <property type="match status" value="1"/>
</dbReference>
<comment type="subunit">
    <text evidence="11">DNA polymerase III contains a core (composed of alpha, epsilon and theta chains) that associates with a tau subunit. This core dimerizes to form the POLIII' complex. PolIII' associates with the gamma complex (composed of gamma, delta, delta', psi and chi chains) and with the beta chain to form the complete DNA polymerase III complex.</text>
</comment>
<dbReference type="GO" id="GO:0006260">
    <property type="term" value="P:DNA replication"/>
    <property type="evidence" value="ECO:0007669"/>
    <property type="project" value="UniProtKB-KW"/>
</dbReference>
<dbReference type="SUPFAM" id="SSF89550">
    <property type="entry name" value="PHP domain-like"/>
    <property type="match status" value="1"/>
</dbReference>
<dbReference type="Gene3D" id="3.20.20.140">
    <property type="entry name" value="Metal-dependent hydrolases"/>
    <property type="match status" value="1"/>
</dbReference>
<gene>
    <name evidence="14" type="primary">dnaE</name>
    <name evidence="14" type="ORF">GWK16_14410</name>
</gene>
<dbReference type="InterPro" id="IPR016195">
    <property type="entry name" value="Pol/histidinol_Pase-like"/>
</dbReference>
<sequence>MSDQTSFVHVHVHSAYSLSEGAIKADKLASLAASNGMPAVALTDSANMFGALEFSGACVKKGVQPIMGCRLFLTRAEADPDRPEVARQMPDPLVALAMDARGLDNLQKLSSSGYLRDDPSGRPAITLDLLRSHAEGLFLLTGGTLGPIARLIGDGRRDAAARILDALREAFPDRLAVELHRHGLAQEPGIESGLLSLAQSARLPIVAANDVYFAAPEMHEAHDALLCIAEGRTMAERERRRVTPEHWFKPAAAMRSLFADLPDACDNTLAIARMCAVMAEEKKPELPICPKVKEGMTEAETVRAMAVEGLEKRLDAMIPAPDEEKRKVYRDRLDYELGVIEKMGFPGYFLIVADFIQWAKAQTPPIPVGPGRGSGAGSVAAWALLITDLDPLRFGLLFERFLNPERVSMPDFDIDFCQDRRDEVIKYVVREYGADRVAQIITFGKLQAKAAVRDVGRVLGMPYGQVDKIASLIPFNPAKPVGLTDAIAGEPRLQELRDGDEQVARLLDIAQQVEGLYRNASTHAAGVVIGRKPLIEIVPLYRDPRSEMLVTQYSMKYAEAASLVKFDFLGLKTLTVIERALGILAGQGTHIDISAIPLDDPKTYAMLAKGDAAGVFQFEGQGMRDCLRQMRASRFEDLVAAVALYRPGPMANIPAYCARKAGEPWEPPHPAIMHILAETYGIMVYQEQVMQIAQDLAGYSLGGADLLRRAMGKKIREEMVKQRAIFCEGAEKRGIEPAKAAEIFDLMERFADYGFNKSHAAAYALVSYQTAWLKANHPVAFLAASMTLDMSNTDKLAGHMQEAARLGIPVLPPDINRSGAEFRVETTPEGKEAIRFALAAVKRVGEAAMKDLVKARDAAGPFASLADMAARVDPKLLNKMQIENLARAGAFEALEKNRAKVMAGAETILRRAQSSAEERDSGQIGLFGADSQRNEPLRLPDVPDWPLFDRLAHESEAVGFHLSAHPLDTYRKALQRLGVTPSALIADRARAGSSRLKLAGTVVNSKERTTKTGSRMAWVRLSDAQGSYEVTCFSEVLNRSRDLLVEGSAVLVTAEARMDGEALRLTANEVESLEKAASGAGGGIRLWLDEISAVDPIRAILTREGRGRGRVVLVPRTGPGQEVELALPGGFNIGPKVMQAMKVVPGVSSVEEI</sequence>
<evidence type="ECO:0000259" key="13">
    <source>
        <dbReference type="SMART" id="SM00481"/>
    </source>
</evidence>
<evidence type="ECO:0000256" key="6">
    <source>
        <dbReference type="ARBA" id="ARBA00022679"/>
    </source>
</evidence>
<dbReference type="Gene3D" id="1.10.10.1600">
    <property type="entry name" value="Bacterial DNA polymerase III alpha subunit, thumb domain"/>
    <property type="match status" value="1"/>
</dbReference>
<comment type="subcellular location">
    <subcellularLocation>
        <location evidence="1">Cytoplasm</location>
    </subcellularLocation>
</comment>
<dbReference type="InterPro" id="IPR049821">
    <property type="entry name" value="PolIIIA_DnaE1_PHP"/>
</dbReference>
<accession>A0A848EGE4</accession>
<dbReference type="Pfam" id="PF14579">
    <property type="entry name" value="HHH_6"/>
    <property type="match status" value="1"/>
</dbReference>
<dbReference type="GO" id="GO:0008408">
    <property type="term" value="F:3'-5' exonuclease activity"/>
    <property type="evidence" value="ECO:0007669"/>
    <property type="project" value="InterPro"/>
</dbReference>
<evidence type="ECO:0000256" key="4">
    <source>
        <dbReference type="ARBA" id="ARBA00019114"/>
    </source>
</evidence>
<dbReference type="GO" id="GO:0003887">
    <property type="term" value="F:DNA-directed DNA polymerase activity"/>
    <property type="evidence" value="ECO:0007669"/>
    <property type="project" value="UniProtKB-KW"/>
</dbReference>
<reference evidence="14 15" key="1">
    <citation type="submission" date="2020-03" db="EMBL/GenBank/DDBJ databases">
        <authorList>
            <person name="Sun Q."/>
        </authorList>
    </citation>
    <scope>NUCLEOTIDE SEQUENCE [LARGE SCALE GENOMIC DNA]</scope>
    <source>
        <strain evidence="14 15">JC162</strain>
    </source>
</reference>
<evidence type="ECO:0000256" key="3">
    <source>
        <dbReference type="ARBA" id="ARBA00012417"/>
    </source>
</evidence>
<evidence type="ECO:0000256" key="5">
    <source>
        <dbReference type="ARBA" id="ARBA00022490"/>
    </source>
</evidence>
<evidence type="ECO:0000256" key="1">
    <source>
        <dbReference type="ARBA" id="ARBA00004496"/>
    </source>
</evidence>
<evidence type="ECO:0000256" key="10">
    <source>
        <dbReference type="ARBA" id="ARBA00025611"/>
    </source>
</evidence>
<keyword evidence="9" id="KW-0239">DNA-directed DNA polymerase</keyword>
<dbReference type="PANTHER" id="PTHR32294:SF0">
    <property type="entry name" value="DNA POLYMERASE III SUBUNIT ALPHA"/>
    <property type="match status" value="1"/>
</dbReference>
<evidence type="ECO:0000313" key="14">
    <source>
        <dbReference type="EMBL" id="NMJ42438.1"/>
    </source>
</evidence>
<evidence type="ECO:0000313" key="15">
    <source>
        <dbReference type="Proteomes" id="UP000548582"/>
    </source>
</evidence>
<evidence type="ECO:0000256" key="2">
    <source>
        <dbReference type="ARBA" id="ARBA00009496"/>
    </source>
</evidence>
<dbReference type="InterPro" id="IPR004805">
    <property type="entry name" value="DnaE2/DnaE/PolC"/>
</dbReference>
<protein>
    <recommendedName>
        <fullName evidence="4">DNA polymerase III subunit alpha</fullName>
        <ecNumber evidence="3">2.7.7.7</ecNumber>
    </recommendedName>
</protein>
<evidence type="ECO:0000256" key="12">
    <source>
        <dbReference type="ARBA" id="ARBA00049244"/>
    </source>
</evidence>
<dbReference type="InterPro" id="IPR029460">
    <property type="entry name" value="DNAPol_HHH"/>
</dbReference>
<comment type="function">
    <text evidence="10">DNA polymerase III is a complex, multichain enzyme responsible for most of the replicative synthesis in bacteria. This DNA polymerase also exhibits 3' to 5' exonuclease activity. The alpha chain is the DNA polymerase.</text>
</comment>
<dbReference type="CDD" id="cd07433">
    <property type="entry name" value="PHP_PolIIIA_DnaE1"/>
    <property type="match status" value="1"/>
</dbReference>
<dbReference type="GO" id="GO:0005737">
    <property type="term" value="C:cytoplasm"/>
    <property type="evidence" value="ECO:0007669"/>
    <property type="project" value="UniProtKB-SubCell"/>
</dbReference>
<dbReference type="CDD" id="cd04485">
    <property type="entry name" value="DnaE_OBF"/>
    <property type="match status" value="1"/>
</dbReference>
<dbReference type="EMBL" id="JABBKX010000004">
    <property type="protein sequence ID" value="NMJ42438.1"/>
    <property type="molecule type" value="Genomic_DNA"/>
</dbReference>
<dbReference type="EC" id="2.7.7.7" evidence="3"/>
<proteinExistence type="inferred from homology"/>
<dbReference type="InterPro" id="IPR004013">
    <property type="entry name" value="PHP_dom"/>
</dbReference>
<dbReference type="InterPro" id="IPR040982">
    <property type="entry name" value="DNA_pol3_finger"/>
</dbReference>
<dbReference type="InterPro" id="IPR003141">
    <property type="entry name" value="Pol/His_phosphatase_N"/>
</dbReference>
<dbReference type="Proteomes" id="UP000548582">
    <property type="component" value="Unassembled WGS sequence"/>
</dbReference>
<keyword evidence="5" id="KW-0963">Cytoplasm</keyword>
<organism evidence="14 15">
    <name type="scientific">Neoroseomonas marina</name>
    <dbReference type="NCBI Taxonomy" id="1232220"/>
    <lineage>
        <taxon>Bacteria</taxon>
        <taxon>Pseudomonadati</taxon>
        <taxon>Pseudomonadota</taxon>
        <taxon>Alphaproteobacteria</taxon>
        <taxon>Acetobacterales</taxon>
        <taxon>Acetobacteraceae</taxon>
        <taxon>Neoroseomonas</taxon>
    </lineage>
</organism>
<dbReference type="AlphaFoldDB" id="A0A848EGE4"/>
<dbReference type="PANTHER" id="PTHR32294">
    <property type="entry name" value="DNA POLYMERASE III SUBUNIT ALPHA"/>
    <property type="match status" value="1"/>
</dbReference>
<keyword evidence="7 14" id="KW-0548">Nucleotidyltransferase</keyword>
<dbReference type="InterPro" id="IPR041931">
    <property type="entry name" value="DNA_pol3_alpha_thumb_dom"/>
</dbReference>
<dbReference type="InterPro" id="IPR004365">
    <property type="entry name" value="NA-bd_OB_tRNA"/>
</dbReference>
<dbReference type="Pfam" id="PF02811">
    <property type="entry name" value="PHP"/>
    <property type="match status" value="1"/>
</dbReference>
<evidence type="ECO:0000256" key="7">
    <source>
        <dbReference type="ARBA" id="ARBA00022695"/>
    </source>
</evidence>
<evidence type="ECO:0000256" key="8">
    <source>
        <dbReference type="ARBA" id="ARBA00022705"/>
    </source>
</evidence>
<comment type="caution">
    <text evidence="14">The sequence shown here is derived from an EMBL/GenBank/DDBJ whole genome shotgun (WGS) entry which is preliminary data.</text>
</comment>
<dbReference type="Pfam" id="PF01336">
    <property type="entry name" value="tRNA_anti-codon"/>
    <property type="match status" value="1"/>
</dbReference>
<feature type="domain" description="Polymerase/histidinol phosphatase N-terminal" evidence="13">
    <location>
        <begin position="8"/>
        <end position="75"/>
    </location>
</feature>
<evidence type="ECO:0000256" key="11">
    <source>
        <dbReference type="ARBA" id="ARBA00026073"/>
    </source>
</evidence>
<dbReference type="NCBIfam" id="NF004226">
    <property type="entry name" value="PRK05673.1"/>
    <property type="match status" value="1"/>
</dbReference>
<dbReference type="GO" id="GO:0003676">
    <property type="term" value="F:nucleic acid binding"/>
    <property type="evidence" value="ECO:0007669"/>
    <property type="project" value="InterPro"/>
</dbReference>